<protein>
    <submittedName>
        <fullName evidence="2">Uncharacterized protein</fullName>
    </submittedName>
</protein>
<sequence length="129" mass="14428">MTVPRSDLPCSLCRGGNRHWAGCPRCPEQRRQSLAAINSLGAIIDPGDIDTAAGSCLLLPYDLETQKVLRGPHRGQKLAEAEWDAATLLLARFEAVAVQTVRLCPWWRWWLFTPARRLTPCKPRAEVPL</sequence>
<keyword evidence="4" id="KW-1185">Reference proteome</keyword>
<dbReference type="Proteomes" id="UP000313988">
    <property type="component" value="Unassembled WGS sequence"/>
</dbReference>
<dbReference type="EMBL" id="VDMO01000005">
    <property type="protein sequence ID" value="TNM71928.1"/>
    <property type="molecule type" value="Genomic_DNA"/>
</dbReference>
<gene>
    <name evidence="2" type="ORF">FHR04_06055</name>
    <name evidence="1" type="ORF">HNQ04_002036</name>
</gene>
<dbReference type="AlphaFoldDB" id="A0A5C4Y8V5"/>
<accession>A0A5C4Y8V5</accession>
<dbReference type="EMBL" id="JACHEW010000009">
    <property type="protein sequence ID" value="MBB6016781.1"/>
    <property type="molecule type" value="Genomic_DNA"/>
</dbReference>
<comment type="caution">
    <text evidence="2">The sequence shown here is derived from an EMBL/GenBank/DDBJ whole genome shotgun (WGS) entry which is preliminary data.</text>
</comment>
<evidence type="ECO:0000313" key="2">
    <source>
        <dbReference type="EMBL" id="TNM71928.1"/>
    </source>
</evidence>
<evidence type="ECO:0000313" key="3">
    <source>
        <dbReference type="Proteomes" id="UP000313988"/>
    </source>
</evidence>
<reference evidence="1 4" key="2">
    <citation type="submission" date="2020-08" db="EMBL/GenBank/DDBJ databases">
        <title>Genomic Encyclopedia of Type Strains, Phase IV (KMG-IV): sequencing the most valuable type-strain genomes for metagenomic binning, comparative biology and taxonomic classification.</title>
        <authorList>
            <person name="Goeker M."/>
        </authorList>
    </citation>
    <scope>NUCLEOTIDE SEQUENCE [LARGE SCALE GENOMIC DNA]</scope>
    <source>
        <strain evidence="1 4">DSM 12027</strain>
    </source>
</reference>
<organism evidence="2 3">
    <name type="scientific">Deinococcus radiopugnans ATCC 19172</name>
    <dbReference type="NCBI Taxonomy" id="585398"/>
    <lineage>
        <taxon>Bacteria</taxon>
        <taxon>Thermotogati</taxon>
        <taxon>Deinococcota</taxon>
        <taxon>Deinococci</taxon>
        <taxon>Deinococcales</taxon>
        <taxon>Deinococcaceae</taxon>
        <taxon>Deinococcus</taxon>
    </lineage>
</organism>
<dbReference type="RefSeq" id="WP_139401610.1">
    <property type="nucleotide sequence ID" value="NZ_JACHEW010000009.1"/>
</dbReference>
<evidence type="ECO:0000313" key="1">
    <source>
        <dbReference type="EMBL" id="MBB6016781.1"/>
    </source>
</evidence>
<proteinExistence type="predicted"/>
<name>A0A5C4Y8V5_9DEIO</name>
<dbReference type="Proteomes" id="UP000629870">
    <property type="component" value="Unassembled WGS sequence"/>
</dbReference>
<dbReference type="OrthoDB" id="73841at2"/>
<reference evidence="2 3" key="1">
    <citation type="submission" date="2019-06" db="EMBL/GenBank/DDBJ databases">
        <title>Genome sequence of Deinococcus radiopugnans ATCC 19172.</title>
        <authorList>
            <person name="Maclea K.S."/>
            <person name="Maynard C.R."/>
        </authorList>
    </citation>
    <scope>NUCLEOTIDE SEQUENCE [LARGE SCALE GENOMIC DNA]</scope>
    <source>
        <strain evidence="2 3">ATCC 19172</strain>
    </source>
</reference>
<evidence type="ECO:0000313" key="4">
    <source>
        <dbReference type="Proteomes" id="UP000629870"/>
    </source>
</evidence>